<organism evidence="12 13">
    <name type="scientific">Rickenella mellea</name>
    <dbReference type="NCBI Taxonomy" id="50990"/>
    <lineage>
        <taxon>Eukaryota</taxon>
        <taxon>Fungi</taxon>
        <taxon>Dikarya</taxon>
        <taxon>Basidiomycota</taxon>
        <taxon>Agaricomycotina</taxon>
        <taxon>Agaricomycetes</taxon>
        <taxon>Hymenochaetales</taxon>
        <taxon>Rickenellaceae</taxon>
        <taxon>Rickenella</taxon>
    </lineage>
</organism>
<evidence type="ECO:0000256" key="4">
    <source>
        <dbReference type="ARBA" id="ARBA00022692"/>
    </source>
</evidence>
<evidence type="ECO:0000256" key="1">
    <source>
        <dbReference type="ARBA" id="ARBA00004141"/>
    </source>
</evidence>
<evidence type="ECO:0000256" key="9">
    <source>
        <dbReference type="RuleBase" id="RU000477"/>
    </source>
</evidence>
<dbReference type="PANTHER" id="PTHR43829:SF9">
    <property type="entry name" value="AQUAPORIN-9"/>
    <property type="match status" value="1"/>
</dbReference>
<evidence type="ECO:0000256" key="10">
    <source>
        <dbReference type="SAM" id="MobiDB-lite"/>
    </source>
</evidence>
<feature type="transmembrane region" description="Helical" evidence="11">
    <location>
        <begin position="75"/>
        <end position="94"/>
    </location>
</feature>
<comment type="subcellular location">
    <subcellularLocation>
        <location evidence="1">Membrane</location>
        <topology evidence="1">Multi-pass membrane protein</topology>
    </subcellularLocation>
</comment>
<dbReference type="InterPro" id="IPR050363">
    <property type="entry name" value="MIP/Aquaporin"/>
</dbReference>
<keyword evidence="6 11" id="KW-1133">Transmembrane helix</keyword>
<evidence type="ECO:0000256" key="3">
    <source>
        <dbReference type="ARBA" id="ARBA00022448"/>
    </source>
</evidence>
<dbReference type="InterPro" id="IPR023271">
    <property type="entry name" value="Aquaporin-like"/>
</dbReference>
<proteinExistence type="inferred from homology"/>
<dbReference type="NCBIfam" id="TIGR00861">
    <property type="entry name" value="MIP"/>
    <property type="match status" value="1"/>
</dbReference>
<keyword evidence="13" id="KW-1185">Reference proteome</keyword>
<dbReference type="AlphaFoldDB" id="A0A4Y7Q7L9"/>
<keyword evidence="4 9" id="KW-0812">Transmembrane</keyword>
<evidence type="ECO:0000256" key="6">
    <source>
        <dbReference type="ARBA" id="ARBA00022989"/>
    </source>
</evidence>
<evidence type="ECO:0000313" key="12">
    <source>
        <dbReference type="EMBL" id="TDL23301.1"/>
    </source>
</evidence>
<sequence>MSNGLTGQISTRSSHSKGHVEEFEHSDGSTRVVEETCDPASLAHCGYDGELLETTPRPNRWCEVRQYIREPAAEFLGTMILVICGAAVDCQVVLSSNPKVASSPKGDYLSVSLGWALGAALGVLVSGGISGGHINPAVTLCLAMFRGFPWKKVPAYMFAQLLGAFCGAGVIYANYFHAIDQFEGLGVRTVPGTAGLFSTYALPYMTDVSCFFDEFLGTALLLIVVMAMTDKKNTTLPAGLVFIGVFFCILVIGLAIGVQTGFAINPARDLGPRLFTAIVYGREVFTFRHQYWLWCPVIAPFIGGIVGSFLYDSVFFTGEESIINAPNAFARKFNIRAGKSAREKVPAETDMV</sequence>
<feature type="region of interest" description="Disordered" evidence="10">
    <location>
        <begin position="1"/>
        <end position="31"/>
    </location>
</feature>
<evidence type="ECO:0000313" key="13">
    <source>
        <dbReference type="Proteomes" id="UP000294933"/>
    </source>
</evidence>
<evidence type="ECO:0000256" key="11">
    <source>
        <dbReference type="SAM" id="Phobius"/>
    </source>
</evidence>
<comment type="similarity">
    <text evidence="2 9">Belongs to the MIP/aquaporin (TC 1.A.8) family.</text>
</comment>
<dbReference type="Proteomes" id="UP000294933">
    <property type="component" value="Unassembled WGS sequence"/>
</dbReference>
<feature type="transmembrane region" description="Helical" evidence="11">
    <location>
        <begin position="240"/>
        <end position="264"/>
    </location>
</feature>
<dbReference type="SUPFAM" id="SSF81338">
    <property type="entry name" value="Aquaporin-like"/>
    <property type="match status" value="1"/>
</dbReference>
<protein>
    <submittedName>
        <fullName evidence="12">Aquaporin</fullName>
    </submittedName>
</protein>
<feature type="compositionally biased region" description="Basic and acidic residues" evidence="10">
    <location>
        <begin position="18"/>
        <end position="31"/>
    </location>
</feature>
<dbReference type="VEuPathDB" id="FungiDB:BD410DRAFT_177318"/>
<dbReference type="InterPro" id="IPR000425">
    <property type="entry name" value="MIP"/>
</dbReference>
<dbReference type="Pfam" id="PF00230">
    <property type="entry name" value="MIP"/>
    <property type="match status" value="1"/>
</dbReference>
<keyword evidence="5" id="KW-0677">Repeat</keyword>
<feature type="compositionally biased region" description="Polar residues" evidence="10">
    <location>
        <begin position="1"/>
        <end position="13"/>
    </location>
</feature>
<comment type="catalytic activity">
    <reaction evidence="8">
        <text>H2O(in) = H2O(out)</text>
        <dbReference type="Rhea" id="RHEA:29667"/>
        <dbReference type="ChEBI" id="CHEBI:15377"/>
    </reaction>
</comment>
<feature type="transmembrane region" description="Helical" evidence="11">
    <location>
        <begin position="291"/>
        <end position="311"/>
    </location>
</feature>
<feature type="transmembrane region" description="Helical" evidence="11">
    <location>
        <begin position="114"/>
        <end position="143"/>
    </location>
</feature>
<evidence type="ECO:0000256" key="2">
    <source>
        <dbReference type="ARBA" id="ARBA00006175"/>
    </source>
</evidence>
<dbReference type="PANTHER" id="PTHR43829">
    <property type="entry name" value="AQUAPORIN OR AQUAGLYCEROPORIN RELATED"/>
    <property type="match status" value="1"/>
</dbReference>
<dbReference type="EMBL" id="ML170171">
    <property type="protein sequence ID" value="TDL23301.1"/>
    <property type="molecule type" value="Genomic_DNA"/>
</dbReference>
<dbReference type="GO" id="GO:0005886">
    <property type="term" value="C:plasma membrane"/>
    <property type="evidence" value="ECO:0007669"/>
    <property type="project" value="TreeGrafter"/>
</dbReference>
<keyword evidence="3 9" id="KW-0813">Transport</keyword>
<dbReference type="CDD" id="cd00333">
    <property type="entry name" value="MIP"/>
    <property type="match status" value="1"/>
</dbReference>
<feature type="transmembrane region" description="Helical" evidence="11">
    <location>
        <begin position="155"/>
        <end position="175"/>
    </location>
</feature>
<feature type="transmembrane region" description="Helical" evidence="11">
    <location>
        <begin position="211"/>
        <end position="228"/>
    </location>
</feature>
<dbReference type="STRING" id="50990.A0A4Y7Q7L9"/>
<evidence type="ECO:0000256" key="5">
    <source>
        <dbReference type="ARBA" id="ARBA00022737"/>
    </source>
</evidence>
<dbReference type="GO" id="GO:0015254">
    <property type="term" value="F:glycerol channel activity"/>
    <property type="evidence" value="ECO:0007669"/>
    <property type="project" value="TreeGrafter"/>
</dbReference>
<evidence type="ECO:0000256" key="8">
    <source>
        <dbReference type="ARBA" id="ARBA00034651"/>
    </source>
</evidence>
<dbReference type="FunFam" id="1.20.1080.10:FF:000027">
    <property type="entry name" value="MIP aquaporin"/>
    <property type="match status" value="1"/>
</dbReference>
<reference evidence="12 13" key="1">
    <citation type="submission" date="2018-06" db="EMBL/GenBank/DDBJ databases">
        <title>A transcriptomic atlas of mushroom development highlights an independent origin of complex multicellularity.</title>
        <authorList>
            <consortium name="DOE Joint Genome Institute"/>
            <person name="Krizsan K."/>
            <person name="Almasi E."/>
            <person name="Merenyi Z."/>
            <person name="Sahu N."/>
            <person name="Viragh M."/>
            <person name="Koszo T."/>
            <person name="Mondo S."/>
            <person name="Kiss B."/>
            <person name="Balint B."/>
            <person name="Kues U."/>
            <person name="Barry K."/>
            <person name="Hegedus J.C."/>
            <person name="Henrissat B."/>
            <person name="Johnson J."/>
            <person name="Lipzen A."/>
            <person name="Ohm R."/>
            <person name="Nagy I."/>
            <person name="Pangilinan J."/>
            <person name="Yan J."/>
            <person name="Xiong Y."/>
            <person name="Grigoriev I.V."/>
            <person name="Hibbett D.S."/>
            <person name="Nagy L.G."/>
        </authorList>
    </citation>
    <scope>NUCLEOTIDE SEQUENCE [LARGE SCALE GENOMIC DNA]</scope>
    <source>
        <strain evidence="12 13">SZMC22713</strain>
    </source>
</reference>
<gene>
    <name evidence="12" type="ORF">BD410DRAFT_177318</name>
</gene>
<dbReference type="GO" id="GO:0015250">
    <property type="term" value="F:water channel activity"/>
    <property type="evidence" value="ECO:0007669"/>
    <property type="project" value="TreeGrafter"/>
</dbReference>
<dbReference type="Gene3D" id="1.20.1080.10">
    <property type="entry name" value="Glycerol uptake facilitator protein"/>
    <property type="match status" value="1"/>
</dbReference>
<evidence type="ECO:0000256" key="7">
    <source>
        <dbReference type="ARBA" id="ARBA00023136"/>
    </source>
</evidence>
<name>A0A4Y7Q7L9_9AGAM</name>
<dbReference type="PRINTS" id="PR00783">
    <property type="entry name" value="MINTRINSICP"/>
</dbReference>
<dbReference type="OrthoDB" id="3222at2759"/>
<accession>A0A4Y7Q7L9</accession>
<keyword evidence="7 11" id="KW-0472">Membrane</keyword>